<accession>A0AA36B2L1</accession>
<feature type="compositionally biased region" description="Polar residues" evidence="2">
    <location>
        <begin position="514"/>
        <end position="540"/>
    </location>
</feature>
<feature type="region of interest" description="Disordered" evidence="2">
    <location>
        <begin position="481"/>
        <end position="577"/>
    </location>
</feature>
<organism evidence="4 5">
    <name type="scientific">Octopus vulgaris</name>
    <name type="common">Common octopus</name>
    <dbReference type="NCBI Taxonomy" id="6645"/>
    <lineage>
        <taxon>Eukaryota</taxon>
        <taxon>Metazoa</taxon>
        <taxon>Spiralia</taxon>
        <taxon>Lophotrochozoa</taxon>
        <taxon>Mollusca</taxon>
        <taxon>Cephalopoda</taxon>
        <taxon>Coleoidea</taxon>
        <taxon>Octopodiformes</taxon>
        <taxon>Octopoda</taxon>
        <taxon>Incirrata</taxon>
        <taxon>Octopodidae</taxon>
        <taxon>Octopus</taxon>
    </lineage>
</organism>
<feature type="compositionally biased region" description="Polar residues" evidence="2">
    <location>
        <begin position="7"/>
        <end position="21"/>
    </location>
</feature>
<keyword evidence="1" id="KW-0597">Phosphoprotein</keyword>
<evidence type="ECO:0000256" key="1">
    <source>
        <dbReference type="ARBA" id="ARBA00022553"/>
    </source>
</evidence>
<dbReference type="InterPro" id="IPR025946">
    <property type="entry name" value="CABIT_dom"/>
</dbReference>
<evidence type="ECO:0000313" key="5">
    <source>
        <dbReference type="Proteomes" id="UP001162480"/>
    </source>
</evidence>
<dbReference type="PANTHER" id="PTHR14454:SF11">
    <property type="entry name" value="SERRANO, ISOFORM F"/>
    <property type="match status" value="1"/>
</dbReference>
<sequence>MFGRSAYTFTNQEQSSKQTDNNQEENMKSVSAMATSTEKEREGALTAWTPEWSTESVDLKDFQAKNFVPNFVKVTKGQYMNISQSRFSLQKSHNQLYIHSFESCIKVLSHSVQRVTENQPTRPYKQRISNKKLLALQQRLAIPIGYEGWFEILSEDGRGSRPIETVQELAKVFPEKCLVRQDIVAYGTNEDGKLSGNVTKLVQVGEQLLLSGDITTSVQSRNHKIKLLRCINNKSENIYLPFEKRGIFSPIYSEDMYTGVLQIRDIIQKYRMPLTVKLVHGIWPKVEKERFTGLIRLDWVYVDDTVFMCPFEKDIIRMIPVPLDSSLQLAPSTNFKALTEKESYKKLHSKCSRMVSNYNNTIHLIVNVPKAVARCLNNKVSRNMFSQTAQPESNAKSISKTKEERLMDEIDDIYQFVRDGGVAPKSKFTYDSDEESFWEEPAYEPLDNFQQCLKAIESGKQVQYHKKYQPADAAKLGLGRKQNAGNIRKSQRSYVSTAANSKSKEKQKQVVEQRNLTQIKPETDRATNNQNLTKSCNNVSDLPLGSNIKDSGKTSHSAETPLPPPIPPRHYKRSGSFPLLDTAPVLKLIQASSDQHLMQSSKSNNTSQGSSATSSANSSKKFSKKLALEESAHFIKHLNKRRQTMFL</sequence>
<dbReference type="InterPro" id="IPR052281">
    <property type="entry name" value="GAREM"/>
</dbReference>
<keyword evidence="5" id="KW-1185">Reference proteome</keyword>
<feature type="compositionally biased region" description="Low complexity" evidence="2">
    <location>
        <begin position="599"/>
        <end position="620"/>
    </location>
</feature>
<evidence type="ECO:0000313" key="4">
    <source>
        <dbReference type="EMBL" id="CAI9725477.1"/>
    </source>
</evidence>
<feature type="region of interest" description="Disordered" evidence="2">
    <location>
        <begin position="1"/>
        <end position="45"/>
    </location>
</feature>
<feature type="compositionally biased region" description="Basic and acidic residues" evidence="2">
    <location>
        <begin position="502"/>
        <end position="511"/>
    </location>
</feature>
<feature type="domain" description="CABIT" evidence="3">
    <location>
        <begin position="68"/>
        <end position="330"/>
    </location>
</feature>
<evidence type="ECO:0000256" key="2">
    <source>
        <dbReference type="SAM" id="MobiDB-lite"/>
    </source>
</evidence>
<evidence type="ECO:0000259" key="3">
    <source>
        <dbReference type="Pfam" id="PF12736"/>
    </source>
</evidence>
<dbReference type="Pfam" id="PF12736">
    <property type="entry name" value="CABIT"/>
    <property type="match status" value="1"/>
</dbReference>
<protein>
    <recommendedName>
        <fullName evidence="3">CABIT domain-containing protein</fullName>
    </recommendedName>
</protein>
<dbReference type="Proteomes" id="UP001162480">
    <property type="component" value="Chromosome 7"/>
</dbReference>
<gene>
    <name evidence="4" type="ORF">OCTVUL_1B011734</name>
</gene>
<name>A0AA36B2L1_OCTVU</name>
<dbReference type="AlphaFoldDB" id="A0AA36B2L1"/>
<dbReference type="PANTHER" id="PTHR14454">
    <property type="entry name" value="GRB2-ASSOCIATED AND REGULATOR OF MAPK PROTEIN FAMILY MEMBER"/>
    <property type="match status" value="1"/>
</dbReference>
<reference evidence="4" key="1">
    <citation type="submission" date="2023-08" db="EMBL/GenBank/DDBJ databases">
        <authorList>
            <person name="Alioto T."/>
            <person name="Alioto T."/>
            <person name="Gomez Garrido J."/>
        </authorList>
    </citation>
    <scope>NUCLEOTIDE SEQUENCE</scope>
</reference>
<dbReference type="EMBL" id="OX597820">
    <property type="protein sequence ID" value="CAI9725477.1"/>
    <property type="molecule type" value="Genomic_DNA"/>
</dbReference>
<feature type="region of interest" description="Disordered" evidence="2">
    <location>
        <begin position="594"/>
        <end position="620"/>
    </location>
</feature>
<proteinExistence type="predicted"/>